<dbReference type="Gene3D" id="3.40.50.10310">
    <property type="entry name" value="Creatininase"/>
    <property type="match status" value="1"/>
</dbReference>
<keyword evidence="4" id="KW-0862">Zinc</keyword>
<dbReference type="EMBL" id="JACHBQ010000001">
    <property type="protein sequence ID" value="MBB5643432.1"/>
    <property type="molecule type" value="Genomic_DNA"/>
</dbReference>
<evidence type="ECO:0000313" key="7">
    <source>
        <dbReference type="Proteomes" id="UP000561726"/>
    </source>
</evidence>
<proteinExistence type="inferred from homology"/>
<evidence type="ECO:0000313" key="6">
    <source>
        <dbReference type="EMBL" id="MBB5643432.1"/>
    </source>
</evidence>
<dbReference type="AlphaFoldDB" id="A0A7W9E561"/>
<dbReference type="PANTHER" id="PTHR35005:SF1">
    <property type="entry name" value="2-AMINO-5-FORMYLAMINO-6-RIBOSYLAMINOPYRIMIDIN-4(3H)-ONE 5'-MONOPHOSPHATE DEFORMYLASE"/>
    <property type="match status" value="1"/>
</dbReference>
<comment type="cofactor">
    <cofactor evidence="1">
        <name>Zn(2+)</name>
        <dbReference type="ChEBI" id="CHEBI:29105"/>
    </cofactor>
</comment>
<evidence type="ECO:0000256" key="1">
    <source>
        <dbReference type="ARBA" id="ARBA00001947"/>
    </source>
</evidence>
<dbReference type="InterPro" id="IPR024087">
    <property type="entry name" value="Creatininase-like_sf"/>
</dbReference>
<gene>
    <name evidence="6" type="ORF">BJ997_003980</name>
</gene>
<evidence type="ECO:0000256" key="5">
    <source>
        <dbReference type="ARBA" id="ARBA00024029"/>
    </source>
</evidence>
<keyword evidence="3 6" id="KW-0378">Hydrolase</keyword>
<dbReference type="GO" id="GO:0009231">
    <property type="term" value="P:riboflavin biosynthetic process"/>
    <property type="evidence" value="ECO:0007669"/>
    <property type="project" value="TreeGrafter"/>
</dbReference>
<dbReference type="GO" id="GO:0046872">
    <property type="term" value="F:metal ion binding"/>
    <property type="evidence" value="ECO:0007669"/>
    <property type="project" value="UniProtKB-KW"/>
</dbReference>
<dbReference type="Proteomes" id="UP000561726">
    <property type="component" value="Unassembled WGS sequence"/>
</dbReference>
<evidence type="ECO:0000256" key="3">
    <source>
        <dbReference type="ARBA" id="ARBA00022801"/>
    </source>
</evidence>
<comment type="caution">
    <text evidence="6">The sequence shown here is derived from an EMBL/GenBank/DDBJ whole genome shotgun (WGS) entry which is preliminary data.</text>
</comment>
<dbReference type="GO" id="GO:0016811">
    <property type="term" value="F:hydrolase activity, acting on carbon-nitrogen (but not peptide) bonds, in linear amides"/>
    <property type="evidence" value="ECO:0007669"/>
    <property type="project" value="TreeGrafter"/>
</dbReference>
<reference evidence="6 7" key="1">
    <citation type="submission" date="2020-08" db="EMBL/GenBank/DDBJ databases">
        <title>Sequencing the genomes of 1000 actinobacteria strains.</title>
        <authorList>
            <person name="Klenk H.-P."/>
        </authorList>
    </citation>
    <scope>NUCLEOTIDE SEQUENCE [LARGE SCALE GENOMIC DNA]</scope>
    <source>
        <strain evidence="6 7">DSM 21065</strain>
    </source>
</reference>
<sequence length="248" mass="26629">MTNAKTPDVRAEYLAPAELEAAVRACPVAYLPLGSLEFHSAHLPIGLDALNAHGVCVGAAMACGGVVLPPVYQGVGGGHSDYPWTIMMTSAAGVRAHLEHTLARLEHFGFRLAVIFTGHFAPEQLAMIDEIASAWRQAERTMDVLATGVNRCETAPLAPDHAGLFETTLLHSFWPDLVHLERLPSAADHPGIDPHSNPMGDYRHDPRHPLWGIFGPDPRGFDPSTSAELSGTLVAWLANSVSARLTDL</sequence>
<keyword evidence="2" id="KW-0479">Metal-binding</keyword>
<dbReference type="SUPFAM" id="SSF102215">
    <property type="entry name" value="Creatininase"/>
    <property type="match status" value="1"/>
</dbReference>
<dbReference type="GO" id="GO:0047789">
    <property type="term" value="F:creatininase activity"/>
    <property type="evidence" value="ECO:0007669"/>
    <property type="project" value="UniProtKB-EC"/>
</dbReference>
<organism evidence="6 7">
    <name type="scientific">Cryobacterium roopkundense</name>
    <dbReference type="NCBI Taxonomy" id="1001240"/>
    <lineage>
        <taxon>Bacteria</taxon>
        <taxon>Bacillati</taxon>
        <taxon>Actinomycetota</taxon>
        <taxon>Actinomycetes</taxon>
        <taxon>Micrococcales</taxon>
        <taxon>Microbacteriaceae</taxon>
        <taxon>Cryobacterium</taxon>
    </lineage>
</organism>
<comment type="similarity">
    <text evidence="5">Belongs to the creatininase superfamily.</text>
</comment>
<evidence type="ECO:0000256" key="4">
    <source>
        <dbReference type="ARBA" id="ARBA00022833"/>
    </source>
</evidence>
<dbReference type="EC" id="3.5.2.10" evidence="6"/>
<evidence type="ECO:0000256" key="2">
    <source>
        <dbReference type="ARBA" id="ARBA00022723"/>
    </source>
</evidence>
<dbReference type="InterPro" id="IPR003785">
    <property type="entry name" value="Creatininase/forma_Hydrolase"/>
</dbReference>
<protein>
    <submittedName>
        <fullName evidence="6">Creatinine amidohydrolase</fullName>
        <ecNumber evidence="6">3.5.2.10</ecNumber>
    </submittedName>
</protein>
<dbReference type="PANTHER" id="PTHR35005">
    <property type="entry name" value="3-DEHYDRO-SCYLLO-INOSOSE HYDROLASE"/>
    <property type="match status" value="1"/>
</dbReference>
<dbReference type="Pfam" id="PF02633">
    <property type="entry name" value="Creatininase"/>
    <property type="match status" value="1"/>
</dbReference>
<dbReference type="RefSeq" id="WP_201771714.1">
    <property type="nucleotide sequence ID" value="NZ_JACHBQ010000001.1"/>
</dbReference>
<name>A0A7W9E561_9MICO</name>
<accession>A0A7W9E561</accession>